<keyword evidence="1" id="KW-1133">Transmembrane helix</keyword>
<dbReference type="Proteomes" id="UP000255061">
    <property type="component" value="Unassembled WGS sequence"/>
</dbReference>
<dbReference type="AlphaFoldDB" id="A0A380B5Z6"/>
<reference evidence="3 4" key="1">
    <citation type="submission" date="2018-06" db="EMBL/GenBank/DDBJ databases">
        <authorList>
            <consortium name="Pathogen Informatics"/>
            <person name="Doyle S."/>
        </authorList>
    </citation>
    <scope>NUCLEOTIDE SEQUENCE [LARGE SCALE GENOMIC DNA]</scope>
    <source>
        <strain evidence="3 4">NCTC10736</strain>
    </source>
</reference>
<evidence type="ECO:0000256" key="1">
    <source>
        <dbReference type="SAM" id="Phobius"/>
    </source>
</evidence>
<feature type="domain" description="DUF6677" evidence="2">
    <location>
        <begin position="10"/>
        <end position="77"/>
    </location>
</feature>
<evidence type="ECO:0000259" key="2">
    <source>
        <dbReference type="Pfam" id="PF20382"/>
    </source>
</evidence>
<evidence type="ECO:0000313" key="4">
    <source>
        <dbReference type="Proteomes" id="UP000255061"/>
    </source>
</evidence>
<name>A0A380B5Z6_9GAMM</name>
<gene>
    <name evidence="3" type="ORF">NCTC10736_03644</name>
</gene>
<organism evidence="3 4">
    <name type="scientific">Shewanella morhuae</name>
    <dbReference type="NCBI Taxonomy" id="365591"/>
    <lineage>
        <taxon>Bacteria</taxon>
        <taxon>Pseudomonadati</taxon>
        <taxon>Pseudomonadota</taxon>
        <taxon>Gammaproteobacteria</taxon>
        <taxon>Alteromonadales</taxon>
        <taxon>Shewanellaceae</taxon>
        <taxon>Shewanella</taxon>
    </lineage>
</organism>
<dbReference type="Pfam" id="PF20382">
    <property type="entry name" value="DUF6677"/>
    <property type="match status" value="1"/>
</dbReference>
<dbReference type="EMBL" id="UGYV01000001">
    <property type="protein sequence ID" value="SUI93232.1"/>
    <property type="molecule type" value="Genomic_DNA"/>
</dbReference>
<dbReference type="RefSeq" id="WP_115406948.1">
    <property type="nucleotide sequence ID" value="NZ_UGYV01000001.1"/>
</dbReference>
<evidence type="ECO:0000313" key="3">
    <source>
        <dbReference type="EMBL" id="SUI93232.1"/>
    </source>
</evidence>
<proteinExistence type="predicted"/>
<keyword evidence="1" id="KW-0812">Transmembrane</keyword>
<accession>A0A380B5Z6</accession>
<keyword evidence="1" id="KW-0472">Membrane</keyword>
<feature type="transmembrane region" description="Helical" evidence="1">
    <location>
        <begin position="29"/>
        <end position="48"/>
    </location>
</feature>
<feature type="transmembrane region" description="Helical" evidence="1">
    <location>
        <begin position="89"/>
        <end position="109"/>
    </location>
</feature>
<dbReference type="InterPro" id="IPR046499">
    <property type="entry name" value="DUF6677"/>
</dbReference>
<sequence>MKKALTAGLLSALVAPGSGHFYLQHKRRALVFFVLAILSLGLLLQQVMQVAQVISLDIQTGVLPLDMGVIAAEVTKQTTATIRDGADKLMYGFILCWLIAILDSVRLGLKQDKQDAATANNATN</sequence>
<protein>
    <recommendedName>
        <fullName evidence="2">DUF6677 domain-containing protein</fullName>
    </recommendedName>
</protein>